<evidence type="ECO:0000256" key="2">
    <source>
        <dbReference type="ARBA" id="ARBA00012534"/>
    </source>
</evidence>
<evidence type="ECO:0000259" key="6">
    <source>
        <dbReference type="PROSITE" id="PS50123"/>
    </source>
</evidence>
<dbReference type="SUPFAM" id="SSF53335">
    <property type="entry name" value="S-adenosyl-L-methionine-dependent methyltransferases"/>
    <property type="match status" value="1"/>
</dbReference>
<proteinExistence type="predicted"/>
<name>A0A9X7UYP8_9GAMM</name>
<dbReference type="InterPro" id="IPR022642">
    <property type="entry name" value="CheR_C"/>
</dbReference>
<dbReference type="InterPro" id="IPR029063">
    <property type="entry name" value="SAM-dependent_MTases_sf"/>
</dbReference>
<dbReference type="GO" id="GO:0032259">
    <property type="term" value="P:methylation"/>
    <property type="evidence" value="ECO:0007669"/>
    <property type="project" value="UniProtKB-KW"/>
</dbReference>
<sequence length="275" mass="31958">MTADEYNRFRLMLEKNSGIMLGQGKEYLVTSRLRRLMERESINSITELMSAMERSRSLQETVIDAMTTNETLWFRDEHPYRIFREKLLPEIAAQRRPLKIWSAACSTGQEPYSLSMEIEEYKKRNPGQLMAGERILATDISPSSLAAAKEGVYQQLAIRRGMNDIHLKNYFDEDSDGRWRIRQNVRGRVEFRIQNLQQSFAMLGKFDIIFCRNVLIYFSAELKTDILRRMHASLNPGGYLMLGASEALNNLSDYYEMVQCHPGIVYRAKPFSGQR</sequence>
<dbReference type="Gene3D" id="3.40.50.150">
    <property type="entry name" value="Vaccinia Virus protein VP39"/>
    <property type="match status" value="1"/>
</dbReference>
<reference evidence="7 8" key="1">
    <citation type="submission" date="2019-11" db="EMBL/GenBank/DDBJ databases">
        <title>Venatorbacter sp. nov. a predator of Campylobacter and other Gram-negative bacteria.</title>
        <authorList>
            <person name="Saeedi A."/>
            <person name="Cummings N.J."/>
            <person name="Connerton I.F."/>
            <person name="Connerton P.L."/>
        </authorList>
    </citation>
    <scope>NUCLEOTIDE SEQUENCE [LARGE SCALE GENOMIC DNA]</scope>
    <source>
        <strain evidence="7">XL5</strain>
    </source>
</reference>
<keyword evidence="5" id="KW-0949">S-adenosyl-L-methionine</keyword>
<dbReference type="InterPro" id="IPR050903">
    <property type="entry name" value="Bact_Chemotaxis_MeTrfase"/>
</dbReference>
<dbReference type="PANTHER" id="PTHR24422:SF21">
    <property type="entry name" value="CHEMOTAXIS PROTEIN METHYLTRANSFERASE 1"/>
    <property type="match status" value="1"/>
</dbReference>
<dbReference type="KEGG" id="vcw:GJQ55_09720"/>
<dbReference type="SUPFAM" id="SSF47757">
    <property type="entry name" value="Chemotaxis receptor methyltransferase CheR, N-terminal domain"/>
    <property type="match status" value="1"/>
</dbReference>
<dbReference type="Gene3D" id="1.10.155.10">
    <property type="entry name" value="Chemotaxis receptor methyltransferase CheR, N-terminal domain"/>
    <property type="match status" value="1"/>
</dbReference>
<keyword evidence="8" id="KW-1185">Reference proteome</keyword>
<evidence type="ECO:0000256" key="3">
    <source>
        <dbReference type="ARBA" id="ARBA00022603"/>
    </source>
</evidence>
<gene>
    <name evidence="7" type="ORF">GJQ55_09720</name>
</gene>
<dbReference type="CDD" id="cd02440">
    <property type="entry name" value="AdoMet_MTases"/>
    <property type="match status" value="1"/>
</dbReference>
<dbReference type="Proteomes" id="UP000596074">
    <property type="component" value="Chromosome"/>
</dbReference>
<dbReference type="EMBL" id="CP046056">
    <property type="protein sequence ID" value="QQD25492.1"/>
    <property type="molecule type" value="Genomic_DNA"/>
</dbReference>
<evidence type="ECO:0000256" key="4">
    <source>
        <dbReference type="ARBA" id="ARBA00022679"/>
    </source>
</evidence>
<comment type="catalytic activity">
    <reaction evidence="1">
        <text>L-glutamyl-[protein] + S-adenosyl-L-methionine = [protein]-L-glutamate 5-O-methyl ester + S-adenosyl-L-homocysteine</text>
        <dbReference type="Rhea" id="RHEA:24452"/>
        <dbReference type="Rhea" id="RHEA-COMP:10208"/>
        <dbReference type="Rhea" id="RHEA-COMP:10311"/>
        <dbReference type="ChEBI" id="CHEBI:29973"/>
        <dbReference type="ChEBI" id="CHEBI:57856"/>
        <dbReference type="ChEBI" id="CHEBI:59789"/>
        <dbReference type="ChEBI" id="CHEBI:82795"/>
        <dbReference type="EC" id="2.1.1.80"/>
    </reaction>
</comment>
<dbReference type="EC" id="2.1.1.80" evidence="2"/>
<evidence type="ECO:0000313" key="8">
    <source>
        <dbReference type="Proteomes" id="UP000596074"/>
    </source>
</evidence>
<dbReference type="SMART" id="SM00138">
    <property type="entry name" value="MeTrc"/>
    <property type="match status" value="1"/>
</dbReference>
<evidence type="ECO:0000256" key="5">
    <source>
        <dbReference type="ARBA" id="ARBA00022691"/>
    </source>
</evidence>
<organism evidence="7 8">
    <name type="scientific">Venatoribacter cucullus</name>
    <dbReference type="NCBI Taxonomy" id="2661630"/>
    <lineage>
        <taxon>Bacteria</taxon>
        <taxon>Pseudomonadati</taxon>
        <taxon>Pseudomonadota</taxon>
        <taxon>Gammaproteobacteria</taxon>
        <taxon>Oceanospirillales</taxon>
        <taxon>Oceanospirillaceae</taxon>
        <taxon>Venatoribacter</taxon>
    </lineage>
</organism>
<dbReference type="Pfam" id="PF03705">
    <property type="entry name" value="CheR_N"/>
    <property type="match status" value="1"/>
</dbReference>
<dbReference type="PROSITE" id="PS50123">
    <property type="entry name" value="CHER"/>
    <property type="match status" value="1"/>
</dbReference>
<feature type="domain" description="CheR-type methyltransferase" evidence="6">
    <location>
        <begin position="1"/>
        <end position="271"/>
    </location>
</feature>
<dbReference type="PRINTS" id="PR00996">
    <property type="entry name" value="CHERMTFRASE"/>
</dbReference>
<dbReference type="GO" id="GO:0008983">
    <property type="term" value="F:protein-glutamate O-methyltransferase activity"/>
    <property type="evidence" value="ECO:0007669"/>
    <property type="project" value="UniProtKB-EC"/>
</dbReference>
<evidence type="ECO:0000256" key="1">
    <source>
        <dbReference type="ARBA" id="ARBA00001541"/>
    </source>
</evidence>
<keyword evidence="4" id="KW-0808">Transferase</keyword>
<dbReference type="InterPro" id="IPR000780">
    <property type="entry name" value="CheR_MeTrfase"/>
</dbReference>
<dbReference type="PANTHER" id="PTHR24422">
    <property type="entry name" value="CHEMOTAXIS PROTEIN METHYLTRANSFERASE"/>
    <property type="match status" value="1"/>
</dbReference>
<accession>A0A9X7UYP8</accession>
<protein>
    <recommendedName>
        <fullName evidence="2">protein-glutamate O-methyltransferase</fullName>
        <ecNumber evidence="2">2.1.1.80</ecNumber>
    </recommendedName>
</protein>
<keyword evidence="3 7" id="KW-0489">Methyltransferase</keyword>
<evidence type="ECO:0000313" key="7">
    <source>
        <dbReference type="EMBL" id="QQD25492.1"/>
    </source>
</evidence>
<dbReference type="InterPro" id="IPR036804">
    <property type="entry name" value="CheR_N_sf"/>
</dbReference>
<dbReference type="Pfam" id="PF01739">
    <property type="entry name" value="CheR"/>
    <property type="match status" value="1"/>
</dbReference>
<dbReference type="InterPro" id="IPR022641">
    <property type="entry name" value="CheR_N"/>
</dbReference>
<dbReference type="AlphaFoldDB" id="A0A9X7UYP8"/>